<keyword evidence="4" id="KW-1185">Reference proteome</keyword>
<dbReference type="InterPro" id="IPR002123">
    <property type="entry name" value="Plipid/glycerol_acylTrfase"/>
</dbReference>
<feature type="transmembrane region" description="Helical" evidence="1">
    <location>
        <begin position="238"/>
        <end position="258"/>
    </location>
</feature>
<dbReference type="SUPFAM" id="SSF69593">
    <property type="entry name" value="Glycerol-3-phosphate (1)-acyltransferase"/>
    <property type="match status" value="1"/>
</dbReference>
<keyword evidence="1" id="KW-0472">Membrane</keyword>
<protein>
    <submittedName>
        <fullName evidence="3">1-acyl-sn-glycerol-3-phosphate acyltransferase</fullName>
    </submittedName>
</protein>
<dbReference type="Pfam" id="PF01553">
    <property type="entry name" value="Acyltransferase"/>
    <property type="match status" value="1"/>
</dbReference>
<dbReference type="SMART" id="SM00563">
    <property type="entry name" value="PlsC"/>
    <property type="match status" value="1"/>
</dbReference>
<dbReference type="GO" id="GO:0008654">
    <property type="term" value="P:phospholipid biosynthetic process"/>
    <property type="evidence" value="ECO:0007669"/>
    <property type="project" value="TreeGrafter"/>
</dbReference>
<reference evidence="4" key="1">
    <citation type="submission" date="2017-08" db="EMBL/GenBank/DDBJ databases">
        <authorList>
            <person name="Varghese N."/>
            <person name="Submissions S."/>
        </authorList>
    </citation>
    <scope>NUCLEOTIDE SEQUENCE [LARGE SCALE GENOMIC DNA]</scope>
    <source>
        <strain evidence="4">JC23</strain>
    </source>
</reference>
<sequence>MRMLIRLLAKIYFSKIAVRGTFPENASFYVSNHRNGVVDGLVILSLFKQKMITVIGKNLTKTRFSKFFFRKQLKIYRYPENMAEMRHNKKELSRIRPEIENGTSVLMFPEGTSHLGKGLLEIREGVAHVVSSLSERKIIPIGLHYEKGWSFRSKVFVHIGEPVSLVENDKKKMTEEIKAQLERVYNDHYEFNLPKRNRLLAISLFPIVLLFFVTNLLTLIIPYFVAKKFADDNNVITLWRILSGVPSFILQLLIYIVFFIWNPWLLVGYLFITLIGFFTYRKWKDAAGID</sequence>
<accession>A0A285ULB2</accession>
<dbReference type="AlphaFoldDB" id="A0A285ULB2"/>
<feature type="transmembrane region" description="Helical" evidence="1">
    <location>
        <begin position="199"/>
        <end position="226"/>
    </location>
</feature>
<keyword evidence="1" id="KW-1133">Transmembrane helix</keyword>
<proteinExistence type="predicted"/>
<evidence type="ECO:0000313" key="4">
    <source>
        <dbReference type="Proteomes" id="UP000219252"/>
    </source>
</evidence>
<gene>
    <name evidence="3" type="ORF">SAMN05877842_11336</name>
</gene>
<keyword evidence="3" id="KW-0012">Acyltransferase</keyword>
<feature type="transmembrane region" description="Helical" evidence="1">
    <location>
        <begin position="264"/>
        <end position="280"/>
    </location>
</feature>
<dbReference type="EMBL" id="OBQC01000013">
    <property type="protein sequence ID" value="SOC42553.1"/>
    <property type="molecule type" value="Genomic_DNA"/>
</dbReference>
<dbReference type="GO" id="GO:0016287">
    <property type="term" value="F:glycerone-phosphate O-acyltransferase activity"/>
    <property type="evidence" value="ECO:0007669"/>
    <property type="project" value="TreeGrafter"/>
</dbReference>
<dbReference type="Proteomes" id="UP000219252">
    <property type="component" value="Unassembled WGS sequence"/>
</dbReference>
<dbReference type="OrthoDB" id="9803035at2"/>
<keyword evidence="3" id="KW-0808">Transferase</keyword>
<evidence type="ECO:0000256" key="1">
    <source>
        <dbReference type="SAM" id="Phobius"/>
    </source>
</evidence>
<dbReference type="PANTHER" id="PTHR31605:SF0">
    <property type="entry name" value="GLYCEROL-3-PHOSPHATE O-ACYLTRANSFERASE 1"/>
    <property type="match status" value="1"/>
</dbReference>
<dbReference type="GO" id="GO:0004366">
    <property type="term" value="F:glycerol-3-phosphate O-acyltransferase activity"/>
    <property type="evidence" value="ECO:0007669"/>
    <property type="project" value="TreeGrafter"/>
</dbReference>
<evidence type="ECO:0000313" key="3">
    <source>
        <dbReference type="EMBL" id="SOC42553.1"/>
    </source>
</evidence>
<keyword evidence="1" id="KW-0812">Transmembrane</keyword>
<dbReference type="RefSeq" id="WP_097150507.1">
    <property type="nucleotide sequence ID" value="NZ_OBQC01000013.1"/>
</dbReference>
<dbReference type="InterPro" id="IPR052744">
    <property type="entry name" value="GPAT/DAPAT"/>
</dbReference>
<organism evidence="3 4">
    <name type="scientific">Ureibacillus acetophenoni</name>
    <dbReference type="NCBI Taxonomy" id="614649"/>
    <lineage>
        <taxon>Bacteria</taxon>
        <taxon>Bacillati</taxon>
        <taxon>Bacillota</taxon>
        <taxon>Bacilli</taxon>
        <taxon>Bacillales</taxon>
        <taxon>Caryophanaceae</taxon>
        <taxon>Ureibacillus</taxon>
    </lineage>
</organism>
<name>A0A285ULB2_9BACL</name>
<dbReference type="PANTHER" id="PTHR31605">
    <property type="entry name" value="GLYCEROL-3-PHOSPHATE O-ACYLTRANSFERASE 1"/>
    <property type="match status" value="1"/>
</dbReference>
<evidence type="ECO:0000259" key="2">
    <source>
        <dbReference type="SMART" id="SM00563"/>
    </source>
</evidence>
<feature type="domain" description="Phospholipid/glycerol acyltransferase" evidence="2">
    <location>
        <begin position="27"/>
        <end position="146"/>
    </location>
</feature>